<reference evidence="2" key="1">
    <citation type="submission" date="2021-01" db="EMBL/GenBank/DDBJ databases">
        <authorList>
            <person name="Kaushik A."/>
        </authorList>
    </citation>
    <scope>NUCLEOTIDE SEQUENCE</scope>
    <source>
        <strain evidence="2">AG1-1A</strain>
    </source>
</reference>
<dbReference type="EMBL" id="CAJMWR010004058">
    <property type="protein sequence ID" value="CAE6481365.1"/>
    <property type="molecule type" value="Genomic_DNA"/>
</dbReference>
<feature type="region of interest" description="Disordered" evidence="1">
    <location>
        <begin position="26"/>
        <end position="106"/>
    </location>
</feature>
<feature type="region of interest" description="Disordered" evidence="1">
    <location>
        <begin position="121"/>
        <end position="223"/>
    </location>
</feature>
<accession>A0A8H3CF00</accession>
<feature type="compositionally biased region" description="Polar residues" evidence="1">
    <location>
        <begin position="210"/>
        <end position="221"/>
    </location>
</feature>
<organism evidence="2 3">
    <name type="scientific">Rhizoctonia solani</name>
    <dbReference type="NCBI Taxonomy" id="456999"/>
    <lineage>
        <taxon>Eukaryota</taxon>
        <taxon>Fungi</taxon>
        <taxon>Dikarya</taxon>
        <taxon>Basidiomycota</taxon>
        <taxon>Agaricomycotina</taxon>
        <taxon>Agaricomycetes</taxon>
        <taxon>Cantharellales</taxon>
        <taxon>Ceratobasidiaceae</taxon>
        <taxon>Rhizoctonia</taxon>
    </lineage>
</organism>
<protein>
    <submittedName>
        <fullName evidence="2">Uncharacterized protein</fullName>
    </submittedName>
</protein>
<dbReference type="Proteomes" id="UP000663840">
    <property type="component" value="Unassembled WGS sequence"/>
</dbReference>
<evidence type="ECO:0000313" key="2">
    <source>
        <dbReference type="EMBL" id="CAE6481365.1"/>
    </source>
</evidence>
<evidence type="ECO:0000256" key="1">
    <source>
        <dbReference type="SAM" id="MobiDB-lite"/>
    </source>
</evidence>
<gene>
    <name evidence="2" type="ORF">RDB_LOCUS134006</name>
</gene>
<feature type="compositionally biased region" description="Basic and acidic residues" evidence="1">
    <location>
        <begin position="83"/>
        <end position="94"/>
    </location>
</feature>
<sequence>MFLNKQLFLAATCGRNGCPVLDKATERGRAQVTRRRYQEDNPPRPKRTMFWRCGKSWDEEDTQMEERRNGDMPESECQSQDGDDGRTSRRDSGEPYRGTSPMGVKEGVSLGVDVSHLAPPARPVGAGIIDRASRGPDDFGGGDKSKESSRDREAEERHERNTDRDNETQQEDTETREQEVREQQLKEERTAQPSDKVQVPGGVPKAPPSVFSSSGTGTLINSPRPVLDEAISWDRLDAQRESKKRKWWYMP</sequence>
<name>A0A8H3CF00_9AGAM</name>
<dbReference type="AlphaFoldDB" id="A0A8H3CF00"/>
<comment type="caution">
    <text evidence="2">The sequence shown here is derived from an EMBL/GenBank/DDBJ whole genome shotgun (WGS) entry which is preliminary data.</text>
</comment>
<feature type="compositionally biased region" description="Basic and acidic residues" evidence="1">
    <location>
        <begin position="131"/>
        <end position="190"/>
    </location>
</feature>
<evidence type="ECO:0000313" key="3">
    <source>
        <dbReference type="Proteomes" id="UP000663840"/>
    </source>
</evidence>
<proteinExistence type="predicted"/>